<dbReference type="AlphaFoldDB" id="A0A8J4YKB1"/>
<feature type="compositionally biased region" description="Basic and acidic residues" evidence="1">
    <location>
        <begin position="13"/>
        <end position="37"/>
    </location>
</feature>
<name>A0A8J4YKB1_CHIOP</name>
<keyword evidence="4" id="KW-1185">Reference proteome</keyword>
<dbReference type="Proteomes" id="UP000770661">
    <property type="component" value="Unassembled WGS sequence"/>
</dbReference>
<feature type="region of interest" description="Disordered" evidence="1">
    <location>
        <begin position="1"/>
        <end position="38"/>
    </location>
</feature>
<dbReference type="InterPro" id="IPR041588">
    <property type="entry name" value="Integrase_H2C2"/>
</dbReference>
<dbReference type="EMBL" id="JACEEZ010000796">
    <property type="protein sequence ID" value="KAG0729818.1"/>
    <property type="molecule type" value="Genomic_DNA"/>
</dbReference>
<evidence type="ECO:0000259" key="2">
    <source>
        <dbReference type="Pfam" id="PF17921"/>
    </source>
</evidence>
<organism evidence="3 4">
    <name type="scientific">Chionoecetes opilio</name>
    <name type="common">Atlantic snow crab</name>
    <name type="synonym">Cancer opilio</name>
    <dbReference type="NCBI Taxonomy" id="41210"/>
    <lineage>
        <taxon>Eukaryota</taxon>
        <taxon>Metazoa</taxon>
        <taxon>Ecdysozoa</taxon>
        <taxon>Arthropoda</taxon>
        <taxon>Crustacea</taxon>
        <taxon>Multicrustacea</taxon>
        <taxon>Malacostraca</taxon>
        <taxon>Eumalacostraca</taxon>
        <taxon>Eucarida</taxon>
        <taxon>Decapoda</taxon>
        <taxon>Pleocyemata</taxon>
        <taxon>Brachyura</taxon>
        <taxon>Eubrachyura</taxon>
        <taxon>Majoidea</taxon>
        <taxon>Majidae</taxon>
        <taxon>Chionoecetes</taxon>
    </lineage>
</organism>
<feature type="domain" description="Integrase zinc-binding" evidence="2">
    <location>
        <begin position="126"/>
        <end position="176"/>
    </location>
</feature>
<dbReference type="OrthoDB" id="6382106at2759"/>
<sequence length="215" mass="23924">MASGKPAGFSEEDGARMPSGEKDSVEKDGDSGDEQKPDVMTLLTAMMGKMNAHGRTSKEAEERAEVRTRELRVAMHEGWQAVQRESQPYTDEKLDIVKEELLGAVELVRRQAEEAATVALRGVTECRELVQEVHAGHTSGHQGVKKTLCRLRQRFYWFGPLRRDVIEWCRTCYTCAAKMGPPQRTRAPLQLYRAGAPMERVAVDIAGPSRAPSGQ</sequence>
<reference evidence="3" key="1">
    <citation type="submission" date="2020-07" db="EMBL/GenBank/DDBJ databases">
        <title>The High-quality genome of the commercially important snow crab, Chionoecetes opilio.</title>
        <authorList>
            <person name="Jeong J.-H."/>
            <person name="Ryu S."/>
        </authorList>
    </citation>
    <scope>NUCLEOTIDE SEQUENCE</scope>
    <source>
        <strain evidence="3">MADBK_172401_WGS</strain>
        <tissue evidence="3">Digestive gland</tissue>
    </source>
</reference>
<dbReference type="Gene3D" id="1.10.340.70">
    <property type="match status" value="1"/>
</dbReference>
<accession>A0A8J4YKB1</accession>
<evidence type="ECO:0000313" key="3">
    <source>
        <dbReference type="EMBL" id="KAG0729818.1"/>
    </source>
</evidence>
<evidence type="ECO:0000256" key="1">
    <source>
        <dbReference type="SAM" id="MobiDB-lite"/>
    </source>
</evidence>
<comment type="caution">
    <text evidence="3">The sequence shown here is derived from an EMBL/GenBank/DDBJ whole genome shotgun (WGS) entry which is preliminary data.</text>
</comment>
<dbReference type="PANTHER" id="PTHR47266">
    <property type="entry name" value="ENDONUCLEASE-RELATED"/>
    <property type="match status" value="1"/>
</dbReference>
<proteinExistence type="predicted"/>
<protein>
    <recommendedName>
        <fullName evidence="2">Integrase zinc-binding domain-containing protein</fullName>
    </recommendedName>
</protein>
<gene>
    <name evidence="3" type="ORF">GWK47_029555</name>
</gene>
<evidence type="ECO:0000313" key="4">
    <source>
        <dbReference type="Proteomes" id="UP000770661"/>
    </source>
</evidence>
<dbReference type="InterPro" id="IPR052160">
    <property type="entry name" value="Gypsy_RT_Integrase-like"/>
</dbReference>
<dbReference type="Pfam" id="PF17921">
    <property type="entry name" value="Integrase_H2C2"/>
    <property type="match status" value="1"/>
</dbReference>